<dbReference type="InterPro" id="IPR010254">
    <property type="entry name" value="B12-dep_deHydtase_bsu"/>
</dbReference>
<organism evidence="2 3">
    <name type="scientific">Planotetraspora mira</name>
    <dbReference type="NCBI Taxonomy" id="58121"/>
    <lineage>
        <taxon>Bacteria</taxon>
        <taxon>Bacillati</taxon>
        <taxon>Actinomycetota</taxon>
        <taxon>Actinomycetes</taxon>
        <taxon>Streptosporangiales</taxon>
        <taxon>Streptosporangiaceae</taxon>
        <taxon>Planotetraspora</taxon>
    </lineage>
</organism>
<dbReference type="EMBL" id="BOOO01000017">
    <property type="protein sequence ID" value="GII29984.1"/>
    <property type="molecule type" value="Genomic_DNA"/>
</dbReference>
<dbReference type="SUPFAM" id="SSF52968">
    <property type="entry name" value="B12-dependent dehydatase associated subunit"/>
    <property type="match status" value="1"/>
</dbReference>
<keyword evidence="3" id="KW-1185">Reference proteome</keyword>
<gene>
    <name evidence="2" type="ORF">Pmi06nite_34260</name>
</gene>
<evidence type="ECO:0008006" key="4">
    <source>
        <dbReference type="Google" id="ProtNLM"/>
    </source>
</evidence>
<dbReference type="Gene3D" id="3.40.50.10150">
    <property type="entry name" value="B12-dependent dehydatase associated subunit"/>
    <property type="match status" value="1"/>
</dbReference>
<name>A0A8J3TT17_9ACTN</name>
<accession>A0A8J3TT17</accession>
<feature type="region of interest" description="Disordered" evidence="1">
    <location>
        <begin position="1"/>
        <end position="23"/>
    </location>
</feature>
<evidence type="ECO:0000313" key="2">
    <source>
        <dbReference type="EMBL" id="GII29984.1"/>
    </source>
</evidence>
<evidence type="ECO:0000256" key="1">
    <source>
        <dbReference type="SAM" id="MobiDB-lite"/>
    </source>
</evidence>
<comment type="caution">
    <text evidence="2">The sequence shown here is derived from an EMBL/GenBank/DDBJ whole genome shotgun (WGS) entry which is preliminary data.</text>
</comment>
<proteinExistence type="predicted"/>
<protein>
    <recommendedName>
        <fullName evidence="4">PduH protein</fullName>
    </recommendedName>
</protein>
<dbReference type="Pfam" id="PF02288">
    <property type="entry name" value="Dehydratase_MU"/>
    <property type="match status" value="1"/>
</dbReference>
<dbReference type="AlphaFoldDB" id="A0A8J3TT17"/>
<dbReference type="InterPro" id="IPR003208">
    <property type="entry name" value="Dehydtase/Dehydtase_re"/>
</dbReference>
<sequence>MDREPHSGRAAESGPGPTGRNRPAVVVLCRPGNLHCLRELGAGMEEEGVPFRTEDATGGSAVELAFAAAQASNLDVGVGVDDAGSVCVHHAKLPPDMPALAGRAADARTLGHNAARLVVGIPFKDAPVRTGQ</sequence>
<reference evidence="2 3" key="1">
    <citation type="submission" date="2021-01" db="EMBL/GenBank/DDBJ databases">
        <title>Whole genome shotgun sequence of Planotetraspora mira NBRC 15435.</title>
        <authorList>
            <person name="Komaki H."/>
            <person name="Tamura T."/>
        </authorList>
    </citation>
    <scope>NUCLEOTIDE SEQUENCE [LARGE SCALE GENOMIC DNA]</scope>
    <source>
        <strain evidence="2 3">NBRC 15435</strain>
    </source>
</reference>
<dbReference type="Proteomes" id="UP000650628">
    <property type="component" value="Unassembled WGS sequence"/>
</dbReference>
<dbReference type="RefSeq" id="WP_203953964.1">
    <property type="nucleotide sequence ID" value="NZ_BOOO01000017.1"/>
</dbReference>
<evidence type="ECO:0000313" key="3">
    <source>
        <dbReference type="Proteomes" id="UP000650628"/>
    </source>
</evidence>